<proteinExistence type="predicted"/>
<evidence type="ECO:0000313" key="2">
    <source>
        <dbReference type="Proteomes" id="UP001324270"/>
    </source>
</evidence>
<feature type="non-terminal residue" evidence="1">
    <location>
        <position position="78"/>
    </location>
</feature>
<sequence length="78" mass="8925">VHQTLSQGGTADFLDGVKELYGDVMEMGEKNVIHIPTTEFKHDVLINNSTYHLSLQSYNEKEVTVKLDNYQNKQTKLK</sequence>
<name>A0ABU5YH80_9FLAO</name>
<dbReference type="EMBL" id="JAYKBV010000125">
    <property type="protein sequence ID" value="MEB3042023.1"/>
    <property type="molecule type" value="Genomic_DNA"/>
</dbReference>
<dbReference type="Proteomes" id="UP001324270">
    <property type="component" value="Unassembled WGS sequence"/>
</dbReference>
<comment type="caution">
    <text evidence="1">The sequence shown here is derived from an EMBL/GenBank/DDBJ whole genome shotgun (WGS) entry which is preliminary data.</text>
</comment>
<organism evidence="1 2">
    <name type="scientific">Capnocytophaga gingivalis</name>
    <dbReference type="NCBI Taxonomy" id="1017"/>
    <lineage>
        <taxon>Bacteria</taxon>
        <taxon>Pseudomonadati</taxon>
        <taxon>Bacteroidota</taxon>
        <taxon>Flavobacteriia</taxon>
        <taxon>Flavobacteriales</taxon>
        <taxon>Flavobacteriaceae</taxon>
        <taxon>Capnocytophaga</taxon>
    </lineage>
</organism>
<gene>
    <name evidence="1" type="ORF">VJJ49_15235</name>
</gene>
<protein>
    <submittedName>
        <fullName evidence="1">Uncharacterized protein</fullName>
    </submittedName>
</protein>
<evidence type="ECO:0000313" key="1">
    <source>
        <dbReference type="EMBL" id="MEB3042023.1"/>
    </source>
</evidence>
<feature type="non-terminal residue" evidence="1">
    <location>
        <position position="1"/>
    </location>
</feature>
<keyword evidence="2" id="KW-1185">Reference proteome</keyword>
<reference evidence="1 2" key="1">
    <citation type="submission" date="2023-12" db="EMBL/GenBank/DDBJ databases">
        <title>Genomic sequences of Capnocytophaga and Parvimonas strains.</title>
        <authorList>
            <person name="Watt R.M."/>
            <person name="Wang M."/>
            <person name="Yang T."/>
            <person name="Tong W.M."/>
        </authorList>
    </citation>
    <scope>NUCLEOTIDE SEQUENCE [LARGE SCALE GENOMIC DNA]</scope>
    <source>
        <strain evidence="1 2">CCUG 13156</strain>
    </source>
</reference>
<accession>A0ABU5YH80</accession>